<evidence type="ECO:0000313" key="2">
    <source>
        <dbReference type="EMBL" id="EQD25772.1"/>
    </source>
</evidence>
<name>T0Y179_9ZZZZ</name>
<dbReference type="AlphaFoldDB" id="T0Y179"/>
<dbReference type="Pfam" id="PF04434">
    <property type="entry name" value="SWIM"/>
    <property type="match status" value="1"/>
</dbReference>
<protein>
    <submittedName>
        <fullName evidence="2">Transposase IS4 family protein</fullName>
    </submittedName>
</protein>
<reference evidence="2" key="2">
    <citation type="journal article" date="2014" name="ISME J.">
        <title>Microbial stratification in low pH oxic and suboxic macroscopic growths along an acid mine drainage.</title>
        <authorList>
            <person name="Mendez-Garcia C."/>
            <person name="Mesa V."/>
            <person name="Sprenger R.R."/>
            <person name="Richter M."/>
            <person name="Diez M.S."/>
            <person name="Solano J."/>
            <person name="Bargiela R."/>
            <person name="Golyshina O.V."/>
            <person name="Manteca A."/>
            <person name="Ramos J.L."/>
            <person name="Gallego J.R."/>
            <person name="Llorente I."/>
            <person name="Martins Dos Santos V.A."/>
            <person name="Jensen O.N."/>
            <person name="Pelaez A.I."/>
            <person name="Sanchez J."/>
            <person name="Ferrer M."/>
        </authorList>
    </citation>
    <scope>NUCLEOTIDE SEQUENCE</scope>
</reference>
<dbReference type="InterPro" id="IPR007527">
    <property type="entry name" value="Znf_SWIM"/>
</dbReference>
<evidence type="ECO:0000259" key="1">
    <source>
        <dbReference type="PROSITE" id="PS50966"/>
    </source>
</evidence>
<organism evidence="2">
    <name type="scientific">mine drainage metagenome</name>
    <dbReference type="NCBI Taxonomy" id="410659"/>
    <lineage>
        <taxon>unclassified sequences</taxon>
        <taxon>metagenomes</taxon>
        <taxon>ecological metagenomes</taxon>
    </lineage>
</organism>
<dbReference type="PROSITE" id="PS50966">
    <property type="entry name" value="ZF_SWIM"/>
    <property type="match status" value="1"/>
</dbReference>
<gene>
    <name evidence="2" type="ORF">B1A_22158</name>
</gene>
<sequence length="145" mass="16762">MNARKLKGEQLAKTVQIQKQGMDKWVVPSQTGSGAYTVNRLGENFKCSCPDFQNRNQACKHIYAVEIRILRWFDNQGNSGTEVTITKRMSYPQMWHEYTESQTNEGRLFHELLKDLVENVPDEPYTFGRPKVPLKTAMYCAIDKV</sequence>
<proteinExistence type="predicted"/>
<feature type="domain" description="SWIM-type" evidence="1">
    <location>
        <begin position="36"/>
        <end position="70"/>
    </location>
</feature>
<dbReference type="EMBL" id="AUZX01016393">
    <property type="protein sequence ID" value="EQD25772.1"/>
    <property type="molecule type" value="Genomic_DNA"/>
</dbReference>
<reference evidence="2" key="1">
    <citation type="submission" date="2013-08" db="EMBL/GenBank/DDBJ databases">
        <authorList>
            <person name="Mendez C."/>
            <person name="Richter M."/>
            <person name="Ferrer M."/>
            <person name="Sanchez J."/>
        </authorList>
    </citation>
    <scope>NUCLEOTIDE SEQUENCE</scope>
</reference>
<feature type="non-terminal residue" evidence="2">
    <location>
        <position position="145"/>
    </location>
</feature>
<comment type="caution">
    <text evidence="2">The sequence shown here is derived from an EMBL/GenBank/DDBJ whole genome shotgun (WGS) entry which is preliminary data.</text>
</comment>
<accession>T0Y179</accession>
<dbReference type="GO" id="GO:0008270">
    <property type="term" value="F:zinc ion binding"/>
    <property type="evidence" value="ECO:0007669"/>
    <property type="project" value="InterPro"/>
</dbReference>